<dbReference type="InterPro" id="IPR051207">
    <property type="entry name" value="ComplexI_NDUFA9_subunit"/>
</dbReference>
<evidence type="ECO:0000313" key="4">
    <source>
        <dbReference type="Proteomes" id="UP000433309"/>
    </source>
</evidence>
<gene>
    <name evidence="3" type="ORF">GJ699_12840</name>
</gene>
<sequence length="435" mass="46576">MKILITGATGLIGSRALHALRAAGHVVIGMSRRRPDGESDWLVADFGGLTREQDWLPLLADVDAVVNCVGIIREQRAGDFDRLHRAAPVALFAACERLGMRVVQLSALGSHPDAETGYWRSKGAADADLLARDLRATVIRPSLVYGDEGASSVMFRSLATLPLLLLPMAYEALVQPIHVDDLAAIIVRLLDMREAPRELAAVGPRAMSMAAYLAELRAGMRAAPALVIQLPMPVARLVARVAACAPSSALTPESLRMLELSARSSPSARAGAIAIADDGITADAGPGPGPVAALLGRSLRDPARFAQPAQHIAAVWSWAAPLITLAMVALWLWTAFVSWFAWPHAESRAWLNACGVPPAMQEATLLAASLTDAAIGLLLLLRPRRWLWALQLALAGGYTLAMSVCLPDFWLHPFGPLSKNLPLLALMLLMWRASK</sequence>
<dbReference type="InterPro" id="IPR025695">
    <property type="entry name" value="DoxX-like"/>
</dbReference>
<keyword evidence="1" id="KW-1133">Transmembrane helix</keyword>
<dbReference type="EMBL" id="WKJK01000006">
    <property type="protein sequence ID" value="MRW90879.1"/>
    <property type="molecule type" value="Genomic_DNA"/>
</dbReference>
<dbReference type="Proteomes" id="UP000433309">
    <property type="component" value="Unassembled WGS sequence"/>
</dbReference>
<keyword evidence="1" id="KW-0812">Transmembrane</keyword>
<organism evidence="3 4">
    <name type="scientific">Duganella guangzhouensis</name>
    <dbReference type="NCBI Taxonomy" id="2666084"/>
    <lineage>
        <taxon>Bacteria</taxon>
        <taxon>Pseudomonadati</taxon>
        <taxon>Pseudomonadota</taxon>
        <taxon>Betaproteobacteria</taxon>
        <taxon>Burkholderiales</taxon>
        <taxon>Oxalobacteraceae</taxon>
        <taxon>Telluria group</taxon>
        <taxon>Duganella</taxon>
    </lineage>
</organism>
<feature type="transmembrane region" description="Helical" evidence="1">
    <location>
        <begin position="387"/>
        <end position="410"/>
    </location>
</feature>
<accession>A0A6I2L3R1</accession>
<reference evidence="3 4" key="1">
    <citation type="submission" date="2019-11" db="EMBL/GenBank/DDBJ databases">
        <title>Novel species isolated from a subtropical stream in China.</title>
        <authorList>
            <person name="Lu H."/>
        </authorList>
    </citation>
    <scope>NUCLEOTIDE SEQUENCE [LARGE SCALE GENOMIC DNA]</scope>
    <source>
        <strain evidence="3 4">FT80W</strain>
    </source>
</reference>
<dbReference type="AlphaFoldDB" id="A0A6I2L3R1"/>
<feature type="transmembrane region" description="Helical" evidence="1">
    <location>
        <begin position="315"/>
        <end position="342"/>
    </location>
</feature>
<dbReference type="SUPFAM" id="SSF51735">
    <property type="entry name" value="NAD(P)-binding Rossmann-fold domains"/>
    <property type="match status" value="1"/>
</dbReference>
<comment type="caution">
    <text evidence="3">The sequence shown here is derived from an EMBL/GenBank/DDBJ whole genome shotgun (WGS) entry which is preliminary data.</text>
</comment>
<evidence type="ECO:0000256" key="1">
    <source>
        <dbReference type="SAM" id="Phobius"/>
    </source>
</evidence>
<protein>
    <submittedName>
        <fullName evidence="3">NAD-dependent epimerase/dehydratase family protein</fullName>
    </submittedName>
</protein>
<dbReference type="Pfam" id="PF13781">
    <property type="entry name" value="DoxX_3"/>
    <property type="match status" value="1"/>
</dbReference>
<dbReference type="GO" id="GO:0044877">
    <property type="term" value="F:protein-containing complex binding"/>
    <property type="evidence" value="ECO:0007669"/>
    <property type="project" value="TreeGrafter"/>
</dbReference>
<name>A0A6I2L3R1_9BURK</name>
<dbReference type="PANTHER" id="PTHR12126">
    <property type="entry name" value="NADH-UBIQUINONE OXIDOREDUCTASE 39 KDA SUBUNIT-RELATED"/>
    <property type="match status" value="1"/>
</dbReference>
<evidence type="ECO:0000259" key="2">
    <source>
        <dbReference type="Pfam" id="PF01370"/>
    </source>
</evidence>
<dbReference type="Gene3D" id="3.40.50.720">
    <property type="entry name" value="NAD(P)-binding Rossmann-like Domain"/>
    <property type="match status" value="1"/>
</dbReference>
<dbReference type="RefSeq" id="WP_154376762.1">
    <property type="nucleotide sequence ID" value="NZ_WKJK01000006.1"/>
</dbReference>
<feature type="transmembrane region" description="Helical" evidence="1">
    <location>
        <begin position="363"/>
        <end position="381"/>
    </location>
</feature>
<feature type="domain" description="NAD-dependent epimerase/dehydratase" evidence="2">
    <location>
        <begin position="3"/>
        <end position="195"/>
    </location>
</feature>
<evidence type="ECO:0000313" key="3">
    <source>
        <dbReference type="EMBL" id="MRW90879.1"/>
    </source>
</evidence>
<dbReference type="InterPro" id="IPR001509">
    <property type="entry name" value="Epimerase_deHydtase"/>
</dbReference>
<dbReference type="Pfam" id="PF01370">
    <property type="entry name" value="Epimerase"/>
    <property type="match status" value="1"/>
</dbReference>
<proteinExistence type="predicted"/>
<dbReference type="PANTHER" id="PTHR12126:SF11">
    <property type="entry name" value="NADH DEHYDROGENASE [UBIQUINONE] 1 ALPHA SUBCOMPLEX SUBUNIT 9, MITOCHONDRIAL"/>
    <property type="match status" value="1"/>
</dbReference>
<keyword evidence="1" id="KW-0472">Membrane</keyword>
<keyword evidence="4" id="KW-1185">Reference proteome</keyword>
<dbReference type="InterPro" id="IPR036291">
    <property type="entry name" value="NAD(P)-bd_dom_sf"/>
</dbReference>